<organism evidence="1 2">
    <name type="scientific">Candidatus Giovannonibacteria bacterium GW2011_GWA2_44_26</name>
    <dbReference type="NCBI Taxonomy" id="1618648"/>
    <lineage>
        <taxon>Bacteria</taxon>
        <taxon>Candidatus Giovannoniibacteriota</taxon>
    </lineage>
</organism>
<sequence>MFCCGDLGQYFLNEAVSPLNCKASVRVQKLLQFTEITVNGIRGVWNMQCWIFLIGE</sequence>
<proteinExistence type="predicted"/>
<protein>
    <submittedName>
        <fullName evidence="1">Uncharacterized protein</fullName>
    </submittedName>
</protein>
<reference evidence="1 2" key="1">
    <citation type="journal article" date="2015" name="Nature">
        <title>rRNA introns, odd ribosomes, and small enigmatic genomes across a large radiation of phyla.</title>
        <authorList>
            <person name="Brown C.T."/>
            <person name="Hug L.A."/>
            <person name="Thomas B.C."/>
            <person name="Sharon I."/>
            <person name="Castelle C.J."/>
            <person name="Singh A."/>
            <person name="Wilkins M.J."/>
            <person name="Williams K.H."/>
            <person name="Banfield J.F."/>
        </authorList>
    </citation>
    <scope>NUCLEOTIDE SEQUENCE [LARGE SCALE GENOMIC DNA]</scope>
</reference>
<evidence type="ECO:0000313" key="1">
    <source>
        <dbReference type="EMBL" id="KKT60820.1"/>
    </source>
</evidence>
<name>A0A0G1INU0_9BACT</name>
<dbReference type="AlphaFoldDB" id="A0A0G1INU0"/>
<evidence type="ECO:0000313" key="2">
    <source>
        <dbReference type="Proteomes" id="UP000033945"/>
    </source>
</evidence>
<dbReference type="Proteomes" id="UP000033945">
    <property type="component" value="Unassembled WGS sequence"/>
</dbReference>
<accession>A0A0G1INU0</accession>
<comment type="caution">
    <text evidence="1">The sequence shown here is derived from an EMBL/GenBank/DDBJ whole genome shotgun (WGS) entry which is preliminary data.</text>
</comment>
<gene>
    <name evidence="1" type="ORF">UW55_C0044G0003</name>
</gene>
<dbReference type="EMBL" id="LCIT01000044">
    <property type="protein sequence ID" value="KKT60820.1"/>
    <property type="molecule type" value="Genomic_DNA"/>
</dbReference>